<evidence type="ECO:0000313" key="3">
    <source>
        <dbReference type="EMBL" id="QJB05161.1"/>
    </source>
</evidence>
<dbReference type="EMBL" id="MT143895">
    <property type="protein sequence ID" value="QJB05161.1"/>
    <property type="molecule type" value="Genomic_DNA"/>
</dbReference>
<feature type="transmembrane region" description="Helical" evidence="1">
    <location>
        <begin position="242"/>
        <end position="260"/>
    </location>
</feature>
<evidence type="ECO:0000313" key="2">
    <source>
        <dbReference type="EMBL" id="QJB01231.1"/>
    </source>
</evidence>
<feature type="transmembrane region" description="Helical" evidence="1">
    <location>
        <begin position="156"/>
        <end position="176"/>
    </location>
</feature>
<keyword evidence="1" id="KW-0472">Membrane</keyword>
<protein>
    <recommendedName>
        <fullName evidence="4">O-antigen ligase</fullName>
    </recommendedName>
</protein>
<feature type="transmembrane region" description="Helical" evidence="1">
    <location>
        <begin position="50"/>
        <end position="69"/>
    </location>
</feature>
<feature type="transmembrane region" description="Helical" evidence="1">
    <location>
        <begin position="272"/>
        <end position="298"/>
    </location>
</feature>
<keyword evidence="1" id="KW-0812">Transmembrane</keyword>
<feature type="transmembrane region" description="Helical" evidence="1">
    <location>
        <begin position="89"/>
        <end position="106"/>
    </location>
</feature>
<dbReference type="AlphaFoldDB" id="A0A6M3M0L8"/>
<name>A0A6M3M0L8_9ZZZZ</name>
<gene>
    <name evidence="2" type="ORF">MM171A00126_0071</name>
    <name evidence="3" type="ORF">MM171B00120_0057</name>
</gene>
<sequence>MGASIIINHAIRTDEYITFDGLIWSVTNLILMYGALLIGKNLYISESKIISFFLAISFAFFCWGTYTYYSAANSTLILPIPDGANPESVATYQSMAVCVLYTFILLGTKIRSKASKGALLSVSIILLYYIGARTELFLALSIAPLYLIIHYNAKKIAAYSSAILLSAVTVSILYGFNDRVISSFSSNESVSERFILLDAGMNGISDSPLFGDYLGQYRDFGNFGSYIHNALSVAQQFGIFEFSLYMYLCITTLLVSLLAFRLAREDSFAESLVYMAATSLIAVCAAKPIGWPFPCIAWGMACIMLSRKSPTASVGSYPQARQICKVET</sequence>
<evidence type="ECO:0008006" key="4">
    <source>
        <dbReference type="Google" id="ProtNLM"/>
    </source>
</evidence>
<proteinExistence type="predicted"/>
<feature type="transmembrane region" description="Helical" evidence="1">
    <location>
        <begin position="118"/>
        <end position="150"/>
    </location>
</feature>
<dbReference type="EMBL" id="MT143706">
    <property type="protein sequence ID" value="QJB01231.1"/>
    <property type="molecule type" value="Genomic_DNA"/>
</dbReference>
<accession>A0A6M3M0L8</accession>
<organism evidence="2">
    <name type="scientific">viral metagenome</name>
    <dbReference type="NCBI Taxonomy" id="1070528"/>
    <lineage>
        <taxon>unclassified sequences</taxon>
        <taxon>metagenomes</taxon>
        <taxon>organismal metagenomes</taxon>
    </lineage>
</organism>
<feature type="transmembrane region" description="Helical" evidence="1">
    <location>
        <begin position="21"/>
        <end position="38"/>
    </location>
</feature>
<reference evidence="2" key="1">
    <citation type="submission" date="2020-03" db="EMBL/GenBank/DDBJ databases">
        <title>The deep terrestrial virosphere.</title>
        <authorList>
            <person name="Holmfeldt K."/>
            <person name="Nilsson E."/>
            <person name="Simone D."/>
            <person name="Lopez-Fernandez M."/>
            <person name="Wu X."/>
            <person name="de Brujin I."/>
            <person name="Lundin D."/>
            <person name="Andersson A."/>
            <person name="Bertilsson S."/>
            <person name="Dopson M."/>
        </authorList>
    </citation>
    <scope>NUCLEOTIDE SEQUENCE</scope>
    <source>
        <strain evidence="2">MM171A00126</strain>
        <strain evidence="3">MM171B00120</strain>
    </source>
</reference>
<keyword evidence="1" id="KW-1133">Transmembrane helix</keyword>
<evidence type="ECO:0000256" key="1">
    <source>
        <dbReference type="SAM" id="Phobius"/>
    </source>
</evidence>